<proteinExistence type="predicted"/>
<gene>
    <name evidence="4" type="ORF">HMPREF1541_02977</name>
</gene>
<feature type="repeat" description="ANK" evidence="3">
    <location>
        <begin position="529"/>
        <end position="561"/>
    </location>
</feature>
<evidence type="ECO:0000256" key="3">
    <source>
        <dbReference type="PROSITE-ProRule" id="PRU00023"/>
    </source>
</evidence>
<keyword evidence="2 3" id="KW-0040">ANK repeat</keyword>
<feature type="repeat" description="ANK" evidence="3">
    <location>
        <begin position="599"/>
        <end position="631"/>
    </location>
</feature>
<evidence type="ECO:0000256" key="2">
    <source>
        <dbReference type="ARBA" id="ARBA00023043"/>
    </source>
</evidence>
<reference evidence="4 5" key="1">
    <citation type="submission" date="2013-03" db="EMBL/GenBank/DDBJ databases">
        <title>The Genome Sequence of Phialophora europaea CBS 101466.</title>
        <authorList>
            <consortium name="The Broad Institute Genomics Platform"/>
            <person name="Cuomo C."/>
            <person name="de Hoog S."/>
            <person name="Gorbushina A."/>
            <person name="Walker B."/>
            <person name="Young S.K."/>
            <person name="Zeng Q."/>
            <person name="Gargeya S."/>
            <person name="Fitzgerald M."/>
            <person name="Haas B."/>
            <person name="Abouelleil A."/>
            <person name="Allen A.W."/>
            <person name="Alvarado L."/>
            <person name="Arachchi H.M."/>
            <person name="Berlin A.M."/>
            <person name="Chapman S.B."/>
            <person name="Gainer-Dewar J."/>
            <person name="Goldberg J."/>
            <person name="Griggs A."/>
            <person name="Gujja S."/>
            <person name="Hansen M."/>
            <person name="Howarth C."/>
            <person name="Imamovic A."/>
            <person name="Ireland A."/>
            <person name="Larimer J."/>
            <person name="McCowan C."/>
            <person name="Murphy C."/>
            <person name="Pearson M."/>
            <person name="Poon T.W."/>
            <person name="Priest M."/>
            <person name="Roberts A."/>
            <person name="Saif S."/>
            <person name="Shea T."/>
            <person name="Sisk P."/>
            <person name="Sykes S."/>
            <person name="Wortman J."/>
            <person name="Nusbaum C."/>
            <person name="Birren B."/>
        </authorList>
    </citation>
    <scope>NUCLEOTIDE SEQUENCE [LARGE SCALE GENOMIC DNA]</scope>
    <source>
        <strain evidence="4 5">CBS 101466</strain>
    </source>
</reference>
<dbReference type="InParanoid" id="W2RZ45"/>
<dbReference type="RefSeq" id="XP_008715552.1">
    <property type="nucleotide sequence ID" value="XM_008717330.1"/>
</dbReference>
<dbReference type="InterPro" id="IPR002110">
    <property type="entry name" value="Ankyrin_rpt"/>
</dbReference>
<dbReference type="PANTHER" id="PTHR24198">
    <property type="entry name" value="ANKYRIN REPEAT AND PROTEIN KINASE DOMAIN-CONTAINING PROTEIN"/>
    <property type="match status" value="1"/>
</dbReference>
<protein>
    <submittedName>
        <fullName evidence="4">Uncharacterized protein</fullName>
    </submittedName>
</protein>
<dbReference type="InterPro" id="IPR036770">
    <property type="entry name" value="Ankyrin_rpt-contain_sf"/>
</dbReference>
<evidence type="ECO:0000313" key="5">
    <source>
        <dbReference type="Proteomes" id="UP000030752"/>
    </source>
</evidence>
<dbReference type="STRING" id="1220924.W2RZ45"/>
<feature type="repeat" description="ANK" evidence="3">
    <location>
        <begin position="564"/>
        <end position="596"/>
    </location>
</feature>
<dbReference type="EMBL" id="KB822719">
    <property type="protein sequence ID" value="ETN41043.1"/>
    <property type="molecule type" value="Genomic_DNA"/>
</dbReference>
<dbReference type="SUPFAM" id="SSF48403">
    <property type="entry name" value="Ankyrin repeat"/>
    <property type="match status" value="2"/>
</dbReference>
<dbReference type="GeneID" id="19970316"/>
<dbReference type="VEuPathDB" id="FungiDB:HMPREF1541_02977"/>
<dbReference type="AlphaFoldDB" id="W2RZ45"/>
<dbReference type="PROSITE" id="PS50297">
    <property type="entry name" value="ANK_REP_REGION"/>
    <property type="match status" value="4"/>
</dbReference>
<dbReference type="Pfam" id="PF12796">
    <property type="entry name" value="Ank_2"/>
    <property type="match status" value="3"/>
</dbReference>
<evidence type="ECO:0000313" key="4">
    <source>
        <dbReference type="EMBL" id="ETN41043.1"/>
    </source>
</evidence>
<name>W2RZ45_CYPE1</name>
<keyword evidence="5" id="KW-1185">Reference proteome</keyword>
<dbReference type="PANTHER" id="PTHR24198:SF165">
    <property type="entry name" value="ANKYRIN REPEAT-CONTAINING PROTEIN-RELATED"/>
    <property type="match status" value="1"/>
</dbReference>
<dbReference type="Gene3D" id="1.25.40.20">
    <property type="entry name" value="Ankyrin repeat-containing domain"/>
    <property type="match status" value="3"/>
</dbReference>
<evidence type="ECO:0000256" key="1">
    <source>
        <dbReference type="ARBA" id="ARBA00022737"/>
    </source>
</evidence>
<keyword evidence="1" id="KW-0677">Repeat</keyword>
<accession>W2RZ45</accession>
<organism evidence="4 5">
    <name type="scientific">Cyphellophora europaea (strain CBS 101466)</name>
    <name type="common">Phialophora europaea</name>
    <dbReference type="NCBI Taxonomy" id="1220924"/>
    <lineage>
        <taxon>Eukaryota</taxon>
        <taxon>Fungi</taxon>
        <taxon>Dikarya</taxon>
        <taxon>Ascomycota</taxon>
        <taxon>Pezizomycotina</taxon>
        <taxon>Eurotiomycetes</taxon>
        <taxon>Chaetothyriomycetidae</taxon>
        <taxon>Chaetothyriales</taxon>
        <taxon>Cyphellophoraceae</taxon>
        <taxon>Cyphellophora</taxon>
    </lineage>
</organism>
<sequence length="683" mass="74551">MSTRGSFQKIILYQDYDLAAETLHLLVARGFDLNSAFPPRFDPQLPSIFDCCVKKGYWPLVQKLSEAGGRPTESSLECSVESGDKNLVRYLLERGAKVGHFSNVTRHGGTSTPLAAAIRLGRDGKDILKLLVDHGALDGLSDPIDYLAALEAAIDAANQEAAISFLGREIPIQPEKLGFALKQAVKNQQPSLVELLLRTGAPTNECFIRGKYGRGNLCDYEGPPLMFALQARNHRIVRLLLNFDAIPNYSDDKARAEANGSELKPAITLALEWGDVSILQDLIEAGADPNACTLSSGHPLSMAVDRRNKAMVLMLLQAGADLNDPVVRLTGATPLAAAAKNQDMAMALFLLDQGANPYDPWAFAGAAATGSELCKVLLAELGKTAPSLRSRLGIIALNDAIKSGSKETFTCILATCALQIPEYERLEPSSKNPLDGILFFSEEVANPLGHAILQAQRNEQFFLRRLLNQHVNPETVIRERRTEQNIFDPFLPAPIRTAFLAAIDTGIYDIVELFLEHGAKVNCEARFNIKRTPLQRAAELGNIDIVRLLINWGADVNAAGARRRGGTALQLASIKGNMPAIELLLSHGARIDAQPSQADARTALEGAAENGRLDTVSLLLQHGAAMEGKDRPQLERAIRLARGNGFGYVGDMLEYFLKHGKVTDRIMWDDCVDWEVHDEDQNE</sequence>
<dbReference type="SMART" id="SM00248">
    <property type="entry name" value="ANK"/>
    <property type="match status" value="10"/>
</dbReference>
<dbReference type="OrthoDB" id="194358at2759"/>
<dbReference type="HOGENOM" id="CLU_463831_0_0_1"/>
<feature type="repeat" description="ANK" evidence="3">
    <location>
        <begin position="330"/>
        <end position="356"/>
    </location>
</feature>
<dbReference type="PROSITE" id="PS50088">
    <property type="entry name" value="ANK_REPEAT"/>
    <property type="match status" value="4"/>
</dbReference>
<dbReference type="eggNOG" id="KOG4177">
    <property type="taxonomic scope" value="Eukaryota"/>
</dbReference>
<dbReference type="Proteomes" id="UP000030752">
    <property type="component" value="Unassembled WGS sequence"/>
</dbReference>